<comment type="pathway">
    <text evidence="1">Lipid metabolism; fatty acid biosynthesis.</text>
</comment>
<evidence type="ECO:0000256" key="10">
    <source>
        <dbReference type="RuleBase" id="RU003694"/>
    </source>
</evidence>
<dbReference type="Pfam" id="PF02801">
    <property type="entry name" value="Ketoacyl-synt_C"/>
    <property type="match status" value="1"/>
</dbReference>
<dbReference type="CDD" id="cd01287">
    <property type="entry name" value="FabA"/>
    <property type="match status" value="2"/>
</dbReference>
<comment type="similarity">
    <text evidence="10">Belongs to the thiolase-like superfamily. Beta-ketoacyl-ACP synthases family.</text>
</comment>
<dbReference type="PANTHER" id="PTHR43775:SF37">
    <property type="entry name" value="SI:DKEY-61P9.11"/>
    <property type="match status" value="1"/>
</dbReference>
<evidence type="ECO:0000256" key="9">
    <source>
        <dbReference type="ARBA" id="ARBA00023239"/>
    </source>
</evidence>
<feature type="domain" description="Ketosynthase family 3 (KS3)" evidence="12">
    <location>
        <begin position="13"/>
        <end position="485"/>
    </location>
</feature>
<gene>
    <name evidence="13" type="ORF">L2737_02450</name>
</gene>
<dbReference type="Pfam" id="PF00109">
    <property type="entry name" value="ketoacyl-synt"/>
    <property type="match status" value="2"/>
</dbReference>
<evidence type="ECO:0000256" key="7">
    <source>
        <dbReference type="ARBA" id="ARBA00023098"/>
    </source>
</evidence>
<dbReference type="SUPFAM" id="SSF54637">
    <property type="entry name" value="Thioesterase/thiol ester dehydrase-isomerase"/>
    <property type="match status" value="4"/>
</dbReference>
<proteinExistence type="inferred from homology"/>
<protein>
    <submittedName>
        <fullName evidence="13">3-hydroxyacyl-[acyl-carrier-protein] dehydratase FabA</fullName>
    </submittedName>
</protein>
<dbReference type="InterPro" id="IPR029069">
    <property type="entry name" value="HotDog_dom_sf"/>
</dbReference>
<dbReference type="Gene3D" id="3.10.129.10">
    <property type="entry name" value="Hotdog Thioesterase"/>
    <property type="match status" value="4"/>
</dbReference>
<evidence type="ECO:0000313" key="14">
    <source>
        <dbReference type="Proteomes" id="UP001202134"/>
    </source>
</evidence>
<evidence type="ECO:0000256" key="1">
    <source>
        <dbReference type="ARBA" id="ARBA00005194"/>
    </source>
</evidence>
<name>A0ABT0KK81_9GAMM</name>
<evidence type="ECO:0000256" key="6">
    <source>
        <dbReference type="ARBA" id="ARBA00022832"/>
    </source>
</evidence>
<evidence type="ECO:0000256" key="8">
    <source>
        <dbReference type="ARBA" id="ARBA00023160"/>
    </source>
</evidence>
<dbReference type="InterPro" id="IPR050091">
    <property type="entry name" value="PKS_NRPS_Biosynth_Enz"/>
</dbReference>
<dbReference type="Gene3D" id="3.40.47.10">
    <property type="match status" value="2"/>
</dbReference>
<dbReference type="PROSITE" id="PS52004">
    <property type="entry name" value="KS3_2"/>
    <property type="match status" value="1"/>
</dbReference>
<evidence type="ECO:0000256" key="5">
    <source>
        <dbReference type="ARBA" id="ARBA00022553"/>
    </source>
</evidence>
<dbReference type="SMART" id="SM00825">
    <property type="entry name" value="PKS_KS"/>
    <property type="match status" value="1"/>
</dbReference>
<accession>A0ABT0KK81</accession>
<keyword evidence="4" id="KW-0444">Lipid biosynthesis</keyword>
<feature type="region of interest" description="Disordered" evidence="11">
    <location>
        <begin position="1045"/>
        <end position="1072"/>
    </location>
</feature>
<dbReference type="InterPro" id="IPR014030">
    <property type="entry name" value="Ketoacyl_synth_N"/>
</dbReference>
<keyword evidence="5" id="KW-0597">Phosphoprotein</keyword>
<evidence type="ECO:0000256" key="2">
    <source>
        <dbReference type="ARBA" id="ARBA00006714"/>
    </source>
</evidence>
<dbReference type="InterPro" id="IPR010083">
    <property type="entry name" value="FabA"/>
</dbReference>
<evidence type="ECO:0000259" key="12">
    <source>
        <dbReference type="PROSITE" id="PS52004"/>
    </source>
</evidence>
<sequence>MLSSQSNTQHASLPKIAIVGLATQYPDAETPAKFWQNLLDKKDSRTTISSQKLNANPADFTGVQGQSDRFYCDKGGYIQNFSFDANGYKIPVAQFDGLDDSFLWATDTARNALNDAGIDITNPQNAASLSRTGIVMGTLSFPTAKSNELFVPLYHSAVEKALQHKLQQADFTLQAFDSEGFATQATPASLSNGAIAHNASKLVADALGLGAAQLSLDAACASSVYSLKLACDYLHTGKADMMLAGAVSGADPFFINMGFSIFHAYPDHGISAPFDSNSKGLFAGEGAGVLVLKRLEDAERDGDHIYALVSGIGLSNDGKGQFVLSPNSDGQVKAFERAYADAAMHDESAGSERFGPDKVEVIECHATGTPLGDKVELTSMERFFSDKLKGSNTPLIGSAKSNLGHLLTAAGMPGIMKMIFAMRQGMLPPSINISAPIASPSEMFGPATLPNDVLPWPDKAGNKARHAGVSVFGFGGCNAHLLVESYFAKNNANNSTRTPSHSTTHSATHSTTINAQLPMHITGMASHFGCLSTINAFANAVATQQNAFSALPAKRWKGLDKHPELLSQFGIAETAPMGAYIDQFDFDFLRFKVPPNEDDRLISQQLLLMKVADEAIHDAKLESGSKVAVLVAMETELELHQFRGRVNLHTQIAASLKAHGVSLSDSEYQALETIAMDSVLDAAKLNQYTSFIGNIMASRISSLWDFNGPAFTISAGEQSVNRCIDVAQNLFSMESRQEPLDAVIIAAVDLSGSIENMVLKTANLAKTGAKTAQQQTLNIGEGAGAIVLQTATPKAVNVESLDLIHQALGAVESPITEHDTSILLQNSYGTINTLAFGHSEQVNSISDSLLTPAGLAAEQINALELNQAPDGQVLPNNISAVQQLSQMFSQSSPSQAQQCIGHTFAASGIASLLHGVLSLKTDSTSQNLVVATMSENQCSQLLVSQSAQQSTALKTRINTDIGQQTAKKLSLVKQVSLGGRDIYQHIVDAPLPELDSIRAKTAKLTPVAKSTPLTMAERNQFIAPANTNAVTADTTPPISMTTETSMPFSDRSTQFNPKPSQSAPKQVASPQTAINQVPSVAISQVPPAHLTAFEQNQWLAHQAQLAFLKSREQGLKVADALLKQELAYANGQPYIAQSVAQAVAPIQAANVLAQPVASAPVLRPDHANVPPYTAPVPADKPCIWNYADLVEYAEGDIAKVFGPDYAVIDNYSRRVRLPTTDYLLVSRVTKLDATMNQYKPCSMTTEYDIPEDAPYLVDGQIPWAVAVESGQCDLMLISYLGIDFENKGERVYRLLDCTLTFLDDLPRGGDTLRYDIKINNFAKNGDTLLFFFSYECFVGDKMILKMDGGCAGFFTDQELDDGKGVIRTDDEIKIRETALNNPNKPRFEPLLHCAQTEFDYGQIHHLLNADIGGCFSGEHHNHQQASGKQDSLCFASEKFLMIEQVGNLQVHGGAWGLGFIEGHKTLAPDHWYFPCHFQGDQVMAGSLMAEGCGQLLQFFMLHIGMHTLVENGRFQPLENASQKVRCRGQVLPQHGELTYRMEITEIGTHPRPYAKANIDILLNGKAVVDFQNLGVMIKEEAECTRFIGDTSETSAIISSTVQNNNSHNTPASTNAPLMAQVPDLSAPTNKGVIPLQHVEAPLIPDYPNRTPDTLPFTAYHMFEFATGNIENCFGPDFSIYRGFIPPRTPCGDLQLTTRIIDIDGKRGELKKPSSCIAEYEVPTDAWYFAKNSHASVMPYSVLMEISLQPNGFISGYMGTTLGFPGEELFFRNLDGSGELLRDVDLRGKTIVNDSKLLSTVIAGSNIIQSFTFDLSVDGEPFYKGSAVFGYFKGDALKNQLGIDNGRITQPWHVENNVAADITVDLLDKQSRVFHAPANQPHYRLAGGQLNFIDKAEIVDKGGKNGLGYLSASRTIDPSDWFFQFHFHQDPVMPGSLGVEAIIELMQTYAISKDLGKGFTNPKFGQILSDIKWKYRGQINPLNKQMSLDVHISAVKDENGKRIIVGDANLSKDGLRIYEVKDIAICIEEA</sequence>
<evidence type="ECO:0000313" key="13">
    <source>
        <dbReference type="EMBL" id="MCL1044194.1"/>
    </source>
</evidence>
<evidence type="ECO:0000256" key="11">
    <source>
        <dbReference type="SAM" id="MobiDB-lite"/>
    </source>
</evidence>
<dbReference type="InterPro" id="IPR014031">
    <property type="entry name" value="Ketoacyl_synth_C"/>
</dbReference>
<dbReference type="Proteomes" id="UP001202134">
    <property type="component" value="Unassembled WGS sequence"/>
</dbReference>
<keyword evidence="14" id="KW-1185">Reference proteome</keyword>
<keyword evidence="7" id="KW-0443">Lipid metabolism</keyword>
<keyword evidence="9" id="KW-0456">Lyase</keyword>
<reference evidence="13 14" key="1">
    <citation type="submission" date="2022-01" db="EMBL/GenBank/DDBJ databases">
        <title>Whole genome-based taxonomy of the Shewanellaceae.</title>
        <authorList>
            <person name="Martin-Rodriguez A.J."/>
        </authorList>
    </citation>
    <scope>NUCLEOTIDE SEQUENCE [LARGE SCALE GENOMIC DNA]</scope>
    <source>
        <strain evidence="13 14">DSM 24955</strain>
    </source>
</reference>
<comment type="caution">
    <text evidence="13">The sequence shown here is derived from an EMBL/GenBank/DDBJ whole genome shotgun (WGS) entry which is preliminary data.</text>
</comment>
<evidence type="ECO:0000256" key="3">
    <source>
        <dbReference type="ARBA" id="ARBA00022450"/>
    </source>
</evidence>
<dbReference type="Pfam" id="PF07977">
    <property type="entry name" value="FabA"/>
    <property type="match status" value="2"/>
</dbReference>
<keyword evidence="8" id="KW-0275">Fatty acid biosynthesis</keyword>
<dbReference type="EMBL" id="JAKIKU010000001">
    <property type="protein sequence ID" value="MCL1044194.1"/>
    <property type="molecule type" value="Genomic_DNA"/>
</dbReference>
<keyword evidence="6" id="KW-0276">Fatty acid metabolism</keyword>
<dbReference type="InterPro" id="IPR020841">
    <property type="entry name" value="PKS_Beta-ketoAc_synthase_dom"/>
</dbReference>
<evidence type="ECO:0000256" key="4">
    <source>
        <dbReference type="ARBA" id="ARBA00022516"/>
    </source>
</evidence>
<dbReference type="InterPro" id="IPR016039">
    <property type="entry name" value="Thiolase-like"/>
</dbReference>
<comment type="similarity">
    <text evidence="2">Belongs to the thioester dehydratase family. FabA subfamily.</text>
</comment>
<organism evidence="13 14">
    <name type="scientific">Shewanella electrodiphila</name>
    <dbReference type="NCBI Taxonomy" id="934143"/>
    <lineage>
        <taxon>Bacteria</taxon>
        <taxon>Pseudomonadati</taxon>
        <taxon>Pseudomonadota</taxon>
        <taxon>Gammaproteobacteria</taxon>
        <taxon>Alteromonadales</taxon>
        <taxon>Shewanellaceae</taxon>
        <taxon>Shewanella</taxon>
    </lineage>
</organism>
<keyword evidence="10" id="KW-0808">Transferase</keyword>
<keyword evidence="3" id="KW-0596">Phosphopantetheine</keyword>
<dbReference type="InterPro" id="IPR013114">
    <property type="entry name" value="FabA_FabZ"/>
</dbReference>
<dbReference type="SUPFAM" id="SSF53901">
    <property type="entry name" value="Thiolase-like"/>
    <property type="match status" value="2"/>
</dbReference>
<dbReference type="PANTHER" id="PTHR43775">
    <property type="entry name" value="FATTY ACID SYNTHASE"/>
    <property type="match status" value="1"/>
</dbReference>
<dbReference type="CDD" id="cd00833">
    <property type="entry name" value="PKS"/>
    <property type="match status" value="1"/>
</dbReference>